<keyword evidence="3" id="KW-1185">Reference proteome</keyword>
<keyword evidence="1" id="KW-0812">Transmembrane</keyword>
<evidence type="ECO:0000256" key="1">
    <source>
        <dbReference type="SAM" id="Phobius"/>
    </source>
</evidence>
<dbReference type="RefSeq" id="WP_157123593.1">
    <property type="nucleotide sequence ID" value="NZ_JACKUN010000010.1"/>
</dbReference>
<evidence type="ECO:0000313" key="3">
    <source>
        <dbReference type="Proteomes" id="UP000252015"/>
    </source>
</evidence>
<organism evidence="2 3">
    <name type="scientific">Mycobacterium shimoidei</name>
    <dbReference type="NCBI Taxonomy" id="29313"/>
    <lineage>
        <taxon>Bacteria</taxon>
        <taxon>Bacillati</taxon>
        <taxon>Actinomycetota</taxon>
        <taxon>Actinomycetes</taxon>
        <taxon>Mycobacteriales</taxon>
        <taxon>Mycobacteriaceae</taxon>
        <taxon>Mycobacterium</taxon>
    </lineage>
</organism>
<evidence type="ECO:0000313" key="2">
    <source>
        <dbReference type="EMBL" id="SRX96207.1"/>
    </source>
</evidence>
<protein>
    <submittedName>
        <fullName evidence="2">Uncharacterized protein</fullName>
    </submittedName>
</protein>
<dbReference type="AlphaFoldDB" id="A0A375Z544"/>
<reference evidence="2 3" key="1">
    <citation type="submission" date="2018-05" db="EMBL/GenBank/DDBJ databases">
        <authorList>
            <consortium name="IHU Genomes"/>
        </authorList>
    </citation>
    <scope>NUCLEOTIDE SEQUENCE [LARGE SCALE GENOMIC DNA]</scope>
    <source>
        <strain evidence="2 3">P7336</strain>
    </source>
</reference>
<accession>A0A375Z544</accession>
<dbReference type="EMBL" id="UEGW01000001">
    <property type="protein sequence ID" value="SRX96207.1"/>
    <property type="molecule type" value="Genomic_DNA"/>
</dbReference>
<name>A0A375Z544_MYCSH</name>
<dbReference type="Proteomes" id="UP000252015">
    <property type="component" value="Unassembled WGS sequence"/>
</dbReference>
<keyword evidence="1" id="KW-1133">Transmembrane helix</keyword>
<sequence length="54" mass="6275">MGPGFNRAKRRAYLTPQERQMLAGAFWPVIASAALFVTDRLTRRRQRRQETGIQ</sequence>
<gene>
    <name evidence="2" type="ORF">MSP7336_04483</name>
</gene>
<proteinExistence type="predicted"/>
<keyword evidence="1" id="KW-0472">Membrane</keyword>
<feature type="transmembrane region" description="Helical" evidence="1">
    <location>
        <begin position="20"/>
        <end position="38"/>
    </location>
</feature>